<dbReference type="PROSITE" id="PS50873">
    <property type="entry name" value="PEROXIDASE_4"/>
    <property type="match status" value="1"/>
</dbReference>
<evidence type="ECO:0000256" key="4">
    <source>
        <dbReference type="ARBA" id="ARBA00023002"/>
    </source>
</evidence>
<keyword evidence="2" id="KW-0349">Heme</keyword>
<feature type="signal peptide" evidence="7">
    <location>
        <begin position="1"/>
        <end position="22"/>
    </location>
</feature>
<dbReference type="InterPro" id="IPR044831">
    <property type="entry name" value="Ccp1-like"/>
</dbReference>
<evidence type="ECO:0000256" key="5">
    <source>
        <dbReference type="ARBA" id="ARBA00023004"/>
    </source>
</evidence>
<comment type="caution">
    <text evidence="9">The sequence shown here is derived from an EMBL/GenBank/DDBJ whole genome shotgun (WGS) entry which is preliminary data.</text>
</comment>
<dbReference type="SUPFAM" id="SSF48113">
    <property type="entry name" value="Heme-dependent peroxidases"/>
    <property type="match status" value="1"/>
</dbReference>
<accession>A0AAD7B265</accession>
<dbReference type="PANTHER" id="PTHR31356">
    <property type="entry name" value="THYLAKOID LUMENAL 29 KDA PROTEIN, CHLOROPLASTIC-RELATED"/>
    <property type="match status" value="1"/>
</dbReference>
<evidence type="ECO:0000259" key="8">
    <source>
        <dbReference type="PROSITE" id="PS50873"/>
    </source>
</evidence>
<dbReference type="EC" id="1.11.1.-" evidence="7"/>
<feature type="domain" description="Plant heme peroxidase family profile" evidence="8">
    <location>
        <begin position="126"/>
        <end position="242"/>
    </location>
</feature>
<dbReference type="Gene3D" id="1.10.420.10">
    <property type="entry name" value="Peroxidase, domain 2"/>
    <property type="match status" value="1"/>
</dbReference>
<keyword evidence="5" id="KW-0408">Iron</keyword>
<keyword evidence="7" id="KW-0732">Signal</keyword>
<evidence type="ECO:0000313" key="9">
    <source>
        <dbReference type="EMBL" id="KAJ7607754.1"/>
    </source>
</evidence>
<dbReference type="GO" id="GO:0004601">
    <property type="term" value="F:peroxidase activity"/>
    <property type="evidence" value="ECO:0007669"/>
    <property type="project" value="UniProtKB-KW"/>
</dbReference>
<protein>
    <recommendedName>
        <fullName evidence="7">Peroxidase</fullName>
        <ecNumber evidence="7">1.11.1.-</ecNumber>
    </recommendedName>
</protein>
<dbReference type="GO" id="GO:0000302">
    <property type="term" value="P:response to reactive oxygen species"/>
    <property type="evidence" value="ECO:0007669"/>
    <property type="project" value="TreeGrafter"/>
</dbReference>
<dbReference type="AlphaFoldDB" id="A0AAD7B265"/>
<dbReference type="EMBL" id="JARKIF010000048">
    <property type="protein sequence ID" value="KAJ7607754.1"/>
    <property type="molecule type" value="Genomic_DNA"/>
</dbReference>
<dbReference type="PRINTS" id="PR00458">
    <property type="entry name" value="PEROXIDASE"/>
</dbReference>
<reference evidence="9" key="1">
    <citation type="submission" date="2023-03" db="EMBL/GenBank/DDBJ databases">
        <title>Massive genome expansion in bonnet fungi (Mycena s.s.) driven by repeated elements and novel gene families across ecological guilds.</title>
        <authorList>
            <consortium name="Lawrence Berkeley National Laboratory"/>
            <person name="Harder C.B."/>
            <person name="Miyauchi S."/>
            <person name="Viragh M."/>
            <person name="Kuo A."/>
            <person name="Thoen E."/>
            <person name="Andreopoulos B."/>
            <person name="Lu D."/>
            <person name="Skrede I."/>
            <person name="Drula E."/>
            <person name="Henrissat B."/>
            <person name="Morin E."/>
            <person name="Kohler A."/>
            <person name="Barry K."/>
            <person name="LaButti K."/>
            <person name="Morin E."/>
            <person name="Salamov A."/>
            <person name="Lipzen A."/>
            <person name="Mereny Z."/>
            <person name="Hegedus B."/>
            <person name="Baldrian P."/>
            <person name="Stursova M."/>
            <person name="Weitz H."/>
            <person name="Taylor A."/>
            <person name="Grigoriev I.V."/>
            <person name="Nagy L.G."/>
            <person name="Martin F."/>
            <person name="Kauserud H."/>
        </authorList>
    </citation>
    <scope>NUCLEOTIDE SEQUENCE</scope>
    <source>
        <strain evidence="9">9284</strain>
    </source>
</reference>
<keyword evidence="10" id="KW-1185">Reference proteome</keyword>
<gene>
    <name evidence="9" type="ORF">FB45DRAFT_806667</name>
</gene>
<keyword evidence="1 7" id="KW-0575">Peroxidase</keyword>
<dbReference type="GO" id="GO:0020037">
    <property type="term" value="F:heme binding"/>
    <property type="evidence" value="ECO:0007669"/>
    <property type="project" value="UniProtKB-UniRule"/>
</dbReference>
<sequence>MSTMRAQLSLLALNLLPTLIQAYHWPSPLIDQLEGLLYEGKQEGLPDRAVDFVAQLNGCQPVEDNGESIAADWIRFAYHDMATHNIDDGTGGLDASIQLELDRDENVGGDLDRAKFDFIDFPNKYISYSDIIAMGVVLATVECGGPVVPYRGGRVDAEVAGPFGVPTPDQSIEDFIETFRKQGFNQQEMIGLVACGHTVGGVHNPDFPTLVPPGNISFEDNIVMFDSTPEFDNVIVTQYLDGTTGDLLVTGVDGNDTLSSDLRVFSSDGNITMHALASPQNFSATCGSLFERMINTVPNNVTLTDLITPLPVKVAGVQLAPGYEGNLVLNLTMRLLDNKPNRQISLHWADRNSTTCSSGACSSTPTNSTVVTTPLLTALGHPRAVKYTFSAPISATTSISSFWFEIDGEVQNNGGTGYIIEQDEVLWSRDRSASILDPVTFESGFLIVAAVRSSSSSSTERVWINTYQRTTATGVHLTSTLNLTLDNASFPSTAGYDFYSAKLLLVADLTFDLFAEIGGKVYEEELRDTHWIDFA</sequence>
<dbReference type="Gene3D" id="1.10.520.10">
    <property type="match status" value="1"/>
</dbReference>
<dbReference type="Pfam" id="PF00141">
    <property type="entry name" value="peroxidase"/>
    <property type="match status" value="1"/>
</dbReference>
<organism evidence="9 10">
    <name type="scientific">Roridomyces roridus</name>
    <dbReference type="NCBI Taxonomy" id="1738132"/>
    <lineage>
        <taxon>Eukaryota</taxon>
        <taxon>Fungi</taxon>
        <taxon>Dikarya</taxon>
        <taxon>Basidiomycota</taxon>
        <taxon>Agaricomycotina</taxon>
        <taxon>Agaricomycetes</taxon>
        <taxon>Agaricomycetidae</taxon>
        <taxon>Agaricales</taxon>
        <taxon>Marasmiineae</taxon>
        <taxon>Mycenaceae</taxon>
        <taxon>Roridomyces</taxon>
    </lineage>
</organism>
<dbReference type="InterPro" id="IPR002016">
    <property type="entry name" value="Haem_peroxidase"/>
</dbReference>
<dbReference type="Proteomes" id="UP001221142">
    <property type="component" value="Unassembled WGS sequence"/>
</dbReference>
<comment type="similarity">
    <text evidence="6">Belongs to the peroxidase family.</text>
</comment>
<evidence type="ECO:0000256" key="7">
    <source>
        <dbReference type="RuleBase" id="RU363051"/>
    </source>
</evidence>
<dbReference type="InterPro" id="IPR010255">
    <property type="entry name" value="Haem_peroxidase_sf"/>
</dbReference>
<dbReference type="GO" id="GO:0034599">
    <property type="term" value="P:cellular response to oxidative stress"/>
    <property type="evidence" value="ECO:0007669"/>
    <property type="project" value="InterPro"/>
</dbReference>
<evidence type="ECO:0000313" key="10">
    <source>
        <dbReference type="Proteomes" id="UP001221142"/>
    </source>
</evidence>
<keyword evidence="4 7" id="KW-0560">Oxidoreductase</keyword>
<feature type="chain" id="PRO_5041767851" description="Peroxidase" evidence="7">
    <location>
        <begin position="23"/>
        <end position="535"/>
    </location>
</feature>
<dbReference type="PANTHER" id="PTHR31356:SF53">
    <property type="entry name" value="HEME PEROXIDASE"/>
    <property type="match status" value="1"/>
</dbReference>
<proteinExistence type="inferred from homology"/>
<name>A0AAD7B265_9AGAR</name>
<dbReference type="GO" id="GO:0046872">
    <property type="term" value="F:metal ion binding"/>
    <property type="evidence" value="ECO:0007669"/>
    <property type="project" value="UniProtKB-UniRule"/>
</dbReference>
<dbReference type="GO" id="GO:0042744">
    <property type="term" value="P:hydrogen peroxide catabolic process"/>
    <property type="evidence" value="ECO:0007669"/>
    <property type="project" value="TreeGrafter"/>
</dbReference>
<evidence type="ECO:0000256" key="6">
    <source>
        <dbReference type="RuleBase" id="RU004241"/>
    </source>
</evidence>
<evidence type="ECO:0000256" key="2">
    <source>
        <dbReference type="ARBA" id="ARBA00022617"/>
    </source>
</evidence>
<keyword evidence="3" id="KW-0479">Metal-binding</keyword>
<evidence type="ECO:0000256" key="3">
    <source>
        <dbReference type="ARBA" id="ARBA00022723"/>
    </source>
</evidence>
<evidence type="ECO:0000256" key="1">
    <source>
        <dbReference type="ARBA" id="ARBA00022559"/>
    </source>
</evidence>